<feature type="domain" description="Zinc finger PMZ-type" evidence="1">
    <location>
        <begin position="474"/>
        <end position="501"/>
    </location>
</feature>
<keyword evidence="3" id="KW-1185">Reference proteome</keyword>
<proteinExistence type="predicted"/>
<dbReference type="InterPro" id="IPR006564">
    <property type="entry name" value="Znf_PMZ"/>
</dbReference>
<reference evidence="2 3" key="1">
    <citation type="journal article" date="2017" name="Nat. Commun.">
        <title>Genome assembly with in vitro proximity ligation data and whole-genome triplication in lettuce.</title>
        <authorList>
            <person name="Reyes-Chin-Wo S."/>
            <person name="Wang Z."/>
            <person name="Yang X."/>
            <person name="Kozik A."/>
            <person name="Arikit S."/>
            <person name="Song C."/>
            <person name="Xia L."/>
            <person name="Froenicke L."/>
            <person name="Lavelle D.O."/>
            <person name="Truco M.J."/>
            <person name="Xia R."/>
            <person name="Zhu S."/>
            <person name="Xu C."/>
            <person name="Xu H."/>
            <person name="Xu X."/>
            <person name="Cox K."/>
            <person name="Korf I."/>
            <person name="Meyers B.C."/>
            <person name="Michelmore R.W."/>
        </authorList>
    </citation>
    <scope>NUCLEOTIDE SEQUENCE [LARGE SCALE GENOMIC DNA]</scope>
    <source>
        <strain evidence="3">cv. Salinas</strain>
        <tissue evidence="2">Seedlings</tissue>
    </source>
</reference>
<evidence type="ECO:0000313" key="2">
    <source>
        <dbReference type="EMBL" id="KAJ0207651.1"/>
    </source>
</evidence>
<sequence length="557" mass="65050">MSQVISKYKFKLKYGGFFRLARNSYKQLYCFGSTKSLYIDTCSYDLDHLVGKVKKHYPSQSDIVLSTIFVDKHAKEQCFIELDNDESFMVMLIMYNEEKEVTIYVTTEKLRYNPKPFSCQNQVNNEFNDENETDSICSSQESYHSLHSSDNEYELLNYGETYAYSKLNPFMKLNSKFPSVIAFRRALNHYALTNEFEYVIDKSDLTRLTACCGDKKCKWRIHVSLTQDGVTFEVKKFIETRSCTRSNKSGNKHATQEWIVDVVTNKLKSEGDVSPADLKKWIMHTYNVEVPYMRVFRGREQAYTDMYGKWDDSYANIYDFKQELEKRNPRSVVEIDLQTGFLVGCHPYIGLDACHLKGKFNGVLAAATSIDSNNDAISYLNENDKKIWSRSKFGTLVKCDYSTNNISETFNSWVGDIHYKPVLDLLDAIREKLMERFDKKMSKNLSEYQVCRSSDNKAEVKYKGYRWDVVLDKKKCSYRKWQVTGLPCVHAATFISFTREPNWEKYVDTYFTVDKFKEAYALEISPMPGKDQWVNIETVEKIYPPIIKRPPGRTKRI</sequence>
<dbReference type="InterPro" id="IPR004332">
    <property type="entry name" value="Transposase_MuDR"/>
</dbReference>
<name>A0A9R1XCG1_LACSA</name>
<dbReference type="EMBL" id="NBSK02000005">
    <property type="protein sequence ID" value="KAJ0207651.1"/>
    <property type="molecule type" value="Genomic_DNA"/>
</dbReference>
<dbReference type="PANTHER" id="PTHR31973">
    <property type="entry name" value="POLYPROTEIN, PUTATIVE-RELATED"/>
    <property type="match status" value="1"/>
</dbReference>
<accession>A0A9R1XCG1</accession>
<evidence type="ECO:0000259" key="1">
    <source>
        <dbReference type="SMART" id="SM00575"/>
    </source>
</evidence>
<evidence type="ECO:0000313" key="3">
    <source>
        <dbReference type="Proteomes" id="UP000235145"/>
    </source>
</evidence>
<comment type="caution">
    <text evidence="2">The sequence shown here is derived from an EMBL/GenBank/DDBJ whole genome shotgun (WGS) entry which is preliminary data.</text>
</comment>
<dbReference type="GO" id="GO:0008270">
    <property type="term" value="F:zinc ion binding"/>
    <property type="evidence" value="ECO:0007669"/>
    <property type="project" value="InterPro"/>
</dbReference>
<dbReference type="PANTHER" id="PTHR31973:SF188">
    <property type="entry name" value="POLYPROTEIN, PUTATIVE-RELATED"/>
    <property type="match status" value="1"/>
</dbReference>
<dbReference type="Pfam" id="PF03108">
    <property type="entry name" value="DBD_Tnp_Mut"/>
    <property type="match status" value="1"/>
</dbReference>
<gene>
    <name evidence="2" type="ORF">LSAT_V11C500231500</name>
</gene>
<dbReference type="Proteomes" id="UP000235145">
    <property type="component" value="Unassembled WGS sequence"/>
</dbReference>
<dbReference type="AlphaFoldDB" id="A0A9R1XCG1"/>
<protein>
    <recommendedName>
        <fullName evidence="1">Zinc finger PMZ-type domain-containing protein</fullName>
    </recommendedName>
</protein>
<organism evidence="2 3">
    <name type="scientific">Lactuca sativa</name>
    <name type="common">Garden lettuce</name>
    <dbReference type="NCBI Taxonomy" id="4236"/>
    <lineage>
        <taxon>Eukaryota</taxon>
        <taxon>Viridiplantae</taxon>
        <taxon>Streptophyta</taxon>
        <taxon>Embryophyta</taxon>
        <taxon>Tracheophyta</taxon>
        <taxon>Spermatophyta</taxon>
        <taxon>Magnoliopsida</taxon>
        <taxon>eudicotyledons</taxon>
        <taxon>Gunneridae</taxon>
        <taxon>Pentapetalae</taxon>
        <taxon>asterids</taxon>
        <taxon>campanulids</taxon>
        <taxon>Asterales</taxon>
        <taxon>Asteraceae</taxon>
        <taxon>Cichorioideae</taxon>
        <taxon>Cichorieae</taxon>
        <taxon>Lactucinae</taxon>
        <taxon>Lactuca</taxon>
    </lineage>
</organism>
<dbReference type="SMART" id="SM00575">
    <property type="entry name" value="ZnF_PMZ"/>
    <property type="match status" value="1"/>
</dbReference>